<dbReference type="Proteomes" id="UP000603904">
    <property type="component" value="Unassembled WGS sequence"/>
</dbReference>
<evidence type="ECO:0000256" key="7">
    <source>
        <dbReference type="ARBA" id="ARBA00022777"/>
    </source>
</evidence>
<dbReference type="RefSeq" id="WP_204058663.1">
    <property type="nucleotide sequence ID" value="NZ_BAAAGP010000012.1"/>
</dbReference>
<evidence type="ECO:0000256" key="11">
    <source>
        <dbReference type="SAM" id="Phobius"/>
    </source>
</evidence>
<dbReference type="Pfam" id="PF00512">
    <property type="entry name" value="HisKA"/>
    <property type="match status" value="1"/>
</dbReference>
<dbReference type="Gene3D" id="1.10.287.130">
    <property type="match status" value="1"/>
</dbReference>
<feature type="transmembrane region" description="Helical" evidence="11">
    <location>
        <begin position="158"/>
        <end position="179"/>
    </location>
</feature>
<dbReference type="SMART" id="SM00388">
    <property type="entry name" value="HisKA"/>
    <property type="match status" value="1"/>
</dbReference>
<comment type="caution">
    <text evidence="14">The sequence shown here is derived from an EMBL/GenBank/DDBJ whole genome shotgun (WGS) entry which is preliminary data.</text>
</comment>
<dbReference type="SMART" id="SM00304">
    <property type="entry name" value="HAMP"/>
    <property type="match status" value="1"/>
</dbReference>
<comment type="subcellular location">
    <subcellularLocation>
        <location evidence="2">Cell membrane</location>
    </subcellularLocation>
</comment>
<reference evidence="14 15" key="1">
    <citation type="submission" date="2021-01" db="EMBL/GenBank/DDBJ databases">
        <title>Whole genome shotgun sequence of Microbispora corallina NBRC 16416.</title>
        <authorList>
            <person name="Komaki H."/>
            <person name="Tamura T."/>
        </authorList>
    </citation>
    <scope>NUCLEOTIDE SEQUENCE [LARGE SCALE GENOMIC DNA]</scope>
    <source>
        <strain evidence="14 15">NBRC 16416</strain>
    </source>
</reference>
<dbReference type="PRINTS" id="PR00344">
    <property type="entry name" value="BCTRLSENSOR"/>
</dbReference>
<dbReference type="Gene3D" id="6.10.340.10">
    <property type="match status" value="1"/>
</dbReference>
<keyword evidence="15" id="KW-1185">Reference proteome</keyword>
<dbReference type="InterPro" id="IPR003594">
    <property type="entry name" value="HATPase_dom"/>
</dbReference>
<dbReference type="PROSITE" id="PS50885">
    <property type="entry name" value="HAMP"/>
    <property type="match status" value="1"/>
</dbReference>
<dbReference type="PROSITE" id="PS50109">
    <property type="entry name" value="HIS_KIN"/>
    <property type="match status" value="1"/>
</dbReference>
<keyword evidence="10 11" id="KW-0472">Membrane</keyword>
<keyword evidence="5" id="KW-0808">Transferase</keyword>
<organism evidence="14 15">
    <name type="scientific">Microbispora corallina</name>
    <dbReference type="NCBI Taxonomy" id="83302"/>
    <lineage>
        <taxon>Bacteria</taxon>
        <taxon>Bacillati</taxon>
        <taxon>Actinomycetota</taxon>
        <taxon>Actinomycetes</taxon>
        <taxon>Streptosporangiales</taxon>
        <taxon>Streptosporangiaceae</taxon>
        <taxon>Microbispora</taxon>
    </lineage>
</organism>
<dbReference type="PANTHER" id="PTHR45436:SF5">
    <property type="entry name" value="SENSOR HISTIDINE KINASE TRCS"/>
    <property type="match status" value="1"/>
</dbReference>
<keyword evidence="7 14" id="KW-0418">Kinase</keyword>
<dbReference type="PANTHER" id="PTHR45436">
    <property type="entry name" value="SENSOR HISTIDINE KINASE YKOH"/>
    <property type="match status" value="1"/>
</dbReference>
<evidence type="ECO:0000256" key="4">
    <source>
        <dbReference type="ARBA" id="ARBA00022553"/>
    </source>
</evidence>
<keyword evidence="6 11" id="KW-0812">Transmembrane</keyword>
<comment type="catalytic activity">
    <reaction evidence="1">
        <text>ATP + protein L-histidine = ADP + protein N-phospho-L-histidine.</text>
        <dbReference type="EC" id="2.7.13.3"/>
    </reaction>
</comment>
<feature type="domain" description="Histidine kinase" evidence="12">
    <location>
        <begin position="241"/>
        <end position="447"/>
    </location>
</feature>
<dbReference type="Pfam" id="PF02518">
    <property type="entry name" value="HATPase_c"/>
    <property type="match status" value="1"/>
</dbReference>
<dbReference type="CDD" id="cd06225">
    <property type="entry name" value="HAMP"/>
    <property type="match status" value="1"/>
</dbReference>
<dbReference type="InterPro" id="IPR036890">
    <property type="entry name" value="HATPase_C_sf"/>
</dbReference>
<evidence type="ECO:0000313" key="15">
    <source>
        <dbReference type="Proteomes" id="UP000603904"/>
    </source>
</evidence>
<evidence type="ECO:0000256" key="9">
    <source>
        <dbReference type="ARBA" id="ARBA00023012"/>
    </source>
</evidence>
<evidence type="ECO:0000259" key="12">
    <source>
        <dbReference type="PROSITE" id="PS50109"/>
    </source>
</evidence>
<feature type="domain" description="HAMP" evidence="13">
    <location>
        <begin position="180"/>
        <end position="233"/>
    </location>
</feature>
<sequence length="460" mass="49968">MSLPLPRVRSIRARYTLVAAALSFVFLTVVGAYLDVVTRYKAESEAYVETERVATQWSAAVRDGSVPRVIPTSSRVDLIQIIDADGHILGASRAASRLPPLTHVRPPPDDRFKSLEECSPDGKCVMLMAIRDTPAKDSPFVYAGLRVPPLLTDHWLEAAITACALPVLILVTLMTWSLVGRTLRPVEIIRARMSEISGTDLSLRVPLPPGRDEITMLARTANQTLARLEAAVKQQRRFASDASHELRRPISGLRTGLEEALLYPDDVEPRQAIREALATTDRLEAIVDDLLVLARLRAADPEPPEQLDLGALAAEVAASRPVRPPVFVVAAPGVLVRGYRIQLIRLLENLLANAQRHAATGVRIQVRAEGGQAMAAVADDGPGVAPEDRERIFTRFVRLDDARRREPGGSGLGLAISREIAQTHGGSLRVEDSPKGARFVLRLPCVPCVPGQPVGPADGR</sequence>
<dbReference type="SUPFAM" id="SSF55874">
    <property type="entry name" value="ATPase domain of HSP90 chaperone/DNA topoisomerase II/histidine kinase"/>
    <property type="match status" value="1"/>
</dbReference>
<dbReference type="Pfam" id="PF00672">
    <property type="entry name" value="HAMP"/>
    <property type="match status" value="1"/>
</dbReference>
<evidence type="ECO:0000313" key="14">
    <source>
        <dbReference type="EMBL" id="GIH41316.1"/>
    </source>
</evidence>
<dbReference type="InterPro" id="IPR050428">
    <property type="entry name" value="TCS_sensor_his_kinase"/>
</dbReference>
<dbReference type="SUPFAM" id="SSF47384">
    <property type="entry name" value="Homodimeric domain of signal transducing histidine kinase"/>
    <property type="match status" value="1"/>
</dbReference>
<keyword evidence="4" id="KW-0597">Phosphoprotein</keyword>
<dbReference type="InterPro" id="IPR036097">
    <property type="entry name" value="HisK_dim/P_sf"/>
</dbReference>
<dbReference type="Gene3D" id="3.30.565.10">
    <property type="entry name" value="Histidine kinase-like ATPase, C-terminal domain"/>
    <property type="match status" value="1"/>
</dbReference>
<feature type="transmembrane region" description="Helical" evidence="11">
    <location>
        <begin position="12"/>
        <end position="34"/>
    </location>
</feature>
<evidence type="ECO:0000256" key="5">
    <source>
        <dbReference type="ARBA" id="ARBA00022679"/>
    </source>
</evidence>
<name>A0ABQ4G2N8_9ACTN</name>
<protein>
    <recommendedName>
        <fullName evidence="3">histidine kinase</fullName>
        <ecNumber evidence="3">2.7.13.3</ecNumber>
    </recommendedName>
</protein>
<dbReference type="InterPro" id="IPR003661">
    <property type="entry name" value="HisK_dim/P_dom"/>
</dbReference>
<keyword evidence="8 11" id="KW-1133">Transmembrane helix</keyword>
<dbReference type="EC" id="2.7.13.3" evidence="3"/>
<proteinExistence type="predicted"/>
<dbReference type="SMART" id="SM00387">
    <property type="entry name" value="HATPase_c"/>
    <property type="match status" value="1"/>
</dbReference>
<evidence type="ECO:0000256" key="2">
    <source>
        <dbReference type="ARBA" id="ARBA00004236"/>
    </source>
</evidence>
<dbReference type="InterPro" id="IPR003660">
    <property type="entry name" value="HAMP_dom"/>
</dbReference>
<dbReference type="GO" id="GO:0016301">
    <property type="term" value="F:kinase activity"/>
    <property type="evidence" value="ECO:0007669"/>
    <property type="project" value="UniProtKB-KW"/>
</dbReference>
<evidence type="ECO:0000259" key="13">
    <source>
        <dbReference type="PROSITE" id="PS50885"/>
    </source>
</evidence>
<evidence type="ECO:0000256" key="10">
    <source>
        <dbReference type="ARBA" id="ARBA00023136"/>
    </source>
</evidence>
<evidence type="ECO:0000256" key="6">
    <source>
        <dbReference type="ARBA" id="ARBA00022692"/>
    </source>
</evidence>
<evidence type="ECO:0000256" key="8">
    <source>
        <dbReference type="ARBA" id="ARBA00022989"/>
    </source>
</evidence>
<dbReference type="SUPFAM" id="SSF158472">
    <property type="entry name" value="HAMP domain-like"/>
    <property type="match status" value="1"/>
</dbReference>
<dbReference type="InterPro" id="IPR005467">
    <property type="entry name" value="His_kinase_dom"/>
</dbReference>
<dbReference type="EMBL" id="BOOC01000021">
    <property type="protein sequence ID" value="GIH41316.1"/>
    <property type="molecule type" value="Genomic_DNA"/>
</dbReference>
<dbReference type="CDD" id="cd00082">
    <property type="entry name" value="HisKA"/>
    <property type="match status" value="1"/>
</dbReference>
<dbReference type="InterPro" id="IPR004358">
    <property type="entry name" value="Sig_transdc_His_kin-like_C"/>
</dbReference>
<accession>A0ABQ4G2N8</accession>
<evidence type="ECO:0000256" key="3">
    <source>
        <dbReference type="ARBA" id="ARBA00012438"/>
    </source>
</evidence>
<evidence type="ECO:0000256" key="1">
    <source>
        <dbReference type="ARBA" id="ARBA00000085"/>
    </source>
</evidence>
<gene>
    <name evidence="14" type="ORF">Mco01_43160</name>
</gene>
<keyword evidence="9" id="KW-0902">Two-component regulatory system</keyword>